<keyword evidence="3" id="KW-0687">Ribonucleoprotein</keyword>
<dbReference type="GO" id="GO:0006412">
    <property type="term" value="P:translation"/>
    <property type="evidence" value="ECO:0007669"/>
    <property type="project" value="InterPro"/>
</dbReference>
<dbReference type="GO" id="GO:0003735">
    <property type="term" value="F:structural constituent of ribosome"/>
    <property type="evidence" value="ECO:0007669"/>
    <property type="project" value="InterPro"/>
</dbReference>
<dbReference type="NCBIfam" id="TIGR03953">
    <property type="entry name" value="rplD_bact"/>
    <property type="match status" value="1"/>
</dbReference>
<organism evidence="4">
    <name type="scientific">marine metagenome</name>
    <dbReference type="NCBI Taxonomy" id="408172"/>
    <lineage>
        <taxon>unclassified sequences</taxon>
        <taxon>metagenomes</taxon>
        <taxon>ecological metagenomes</taxon>
    </lineage>
</organism>
<evidence type="ECO:0000256" key="3">
    <source>
        <dbReference type="ARBA" id="ARBA00023274"/>
    </source>
</evidence>
<protein>
    <recommendedName>
        <fullName evidence="5">50S ribosomal protein L4</fullName>
    </recommendedName>
</protein>
<evidence type="ECO:0008006" key="5">
    <source>
        <dbReference type="Google" id="ProtNLM"/>
    </source>
</evidence>
<evidence type="ECO:0000313" key="4">
    <source>
        <dbReference type="EMBL" id="SVD07279.1"/>
    </source>
</evidence>
<sequence length="207" mass="23406">MKINTIDINGKKNSIDILDKLIDGKVNKKLVDIVLYKTNANYKGRKAKTKQKNEIIGSTSKIYAQKGTGGARHASRKDPIFVGGGVAHGPKGALSYKKRKLNKSEKKLSISSLLTEKNKLKNLIIFNDFKTEIKKTKEMDKLLKKFEATNSLVILDNDSKKKIYRSAKNIPNIKITDVNHFSAYDIAKFKKIVFTESSIKELEKKYL</sequence>
<dbReference type="AlphaFoldDB" id="A0A382SBN2"/>
<evidence type="ECO:0000256" key="2">
    <source>
        <dbReference type="ARBA" id="ARBA00022980"/>
    </source>
</evidence>
<proteinExistence type="inferred from homology"/>
<comment type="similarity">
    <text evidence="1">Belongs to the universal ribosomal protein uL4 family.</text>
</comment>
<dbReference type="InterPro" id="IPR023574">
    <property type="entry name" value="Ribosomal_uL4_dom_sf"/>
</dbReference>
<dbReference type="PANTHER" id="PTHR10746">
    <property type="entry name" value="50S RIBOSOMAL PROTEIN L4"/>
    <property type="match status" value="1"/>
</dbReference>
<gene>
    <name evidence="4" type="ORF">METZ01_LOCUS360133</name>
</gene>
<dbReference type="InterPro" id="IPR013005">
    <property type="entry name" value="Ribosomal_uL4-like"/>
</dbReference>
<dbReference type="GO" id="GO:0005840">
    <property type="term" value="C:ribosome"/>
    <property type="evidence" value="ECO:0007669"/>
    <property type="project" value="UniProtKB-KW"/>
</dbReference>
<reference evidence="4" key="1">
    <citation type="submission" date="2018-05" db="EMBL/GenBank/DDBJ databases">
        <authorList>
            <person name="Lanie J.A."/>
            <person name="Ng W.-L."/>
            <person name="Kazmierczak K.M."/>
            <person name="Andrzejewski T.M."/>
            <person name="Davidsen T.M."/>
            <person name="Wayne K.J."/>
            <person name="Tettelin H."/>
            <person name="Glass J.I."/>
            <person name="Rusch D."/>
            <person name="Podicherti R."/>
            <person name="Tsui H.-C.T."/>
            <person name="Winkler M.E."/>
        </authorList>
    </citation>
    <scope>NUCLEOTIDE SEQUENCE</scope>
</reference>
<dbReference type="GO" id="GO:1990904">
    <property type="term" value="C:ribonucleoprotein complex"/>
    <property type="evidence" value="ECO:0007669"/>
    <property type="project" value="UniProtKB-KW"/>
</dbReference>
<dbReference type="Pfam" id="PF00573">
    <property type="entry name" value="Ribosomal_L4"/>
    <property type="match status" value="1"/>
</dbReference>
<dbReference type="Gene3D" id="3.40.1370.10">
    <property type="match status" value="1"/>
</dbReference>
<accession>A0A382SBN2</accession>
<name>A0A382SBN2_9ZZZZ</name>
<dbReference type="SUPFAM" id="SSF52166">
    <property type="entry name" value="Ribosomal protein L4"/>
    <property type="match status" value="1"/>
</dbReference>
<keyword evidence="2" id="KW-0689">Ribosomal protein</keyword>
<dbReference type="PANTHER" id="PTHR10746:SF6">
    <property type="entry name" value="LARGE RIBOSOMAL SUBUNIT PROTEIN UL4M"/>
    <property type="match status" value="1"/>
</dbReference>
<dbReference type="InterPro" id="IPR002136">
    <property type="entry name" value="Ribosomal_uL4"/>
</dbReference>
<dbReference type="EMBL" id="UINC01127871">
    <property type="protein sequence ID" value="SVD07279.1"/>
    <property type="molecule type" value="Genomic_DNA"/>
</dbReference>
<evidence type="ECO:0000256" key="1">
    <source>
        <dbReference type="ARBA" id="ARBA00010528"/>
    </source>
</evidence>